<dbReference type="EMBL" id="CP089984">
    <property type="protein sequence ID" value="WXB13503.1"/>
    <property type="molecule type" value="Genomic_DNA"/>
</dbReference>
<dbReference type="Gene3D" id="2.80.10.50">
    <property type="match status" value="1"/>
</dbReference>
<dbReference type="InterPro" id="IPR013431">
    <property type="entry name" value="Delta_60_rpt"/>
</dbReference>
<dbReference type="RefSeq" id="WP_394823115.1">
    <property type="nucleotide sequence ID" value="NZ_CP089984.1"/>
</dbReference>
<keyword evidence="4" id="KW-1185">Reference proteome</keyword>
<feature type="region of interest" description="Disordered" evidence="1">
    <location>
        <begin position="26"/>
        <end position="63"/>
    </location>
</feature>
<evidence type="ECO:0000313" key="4">
    <source>
        <dbReference type="Proteomes" id="UP001370348"/>
    </source>
</evidence>
<dbReference type="Proteomes" id="UP001370348">
    <property type="component" value="Chromosome"/>
</dbReference>
<feature type="chain" id="PRO_5045113240" evidence="2">
    <location>
        <begin position="24"/>
        <end position="399"/>
    </location>
</feature>
<accession>A0ABZ2LRG9</accession>
<reference evidence="3 4" key="1">
    <citation type="submission" date="2021-12" db="EMBL/GenBank/DDBJ databases">
        <title>Discovery of the Pendulisporaceae a myxobacterial family with distinct sporulation behavior and unique specialized metabolism.</title>
        <authorList>
            <person name="Garcia R."/>
            <person name="Popoff A."/>
            <person name="Bader C.D."/>
            <person name="Loehr J."/>
            <person name="Walesch S."/>
            <person name="Walt C."/>
            <person name="Boldt J."/>
            <person name="Bunk B."/>
            <person name="Haeckl F.J.F.P.J."/>
            <person name="Gunesch A.P."/>
            <person name="Birkelbach J."/>
            <person name="Nuebel U."/>
            <person name="Pietschmann T."/>
            <person name="Bach T."/>
            <person name="Mueller R."/>
        </authorList>
    </citation>
    <scope>NUCLEOTIDE SEQUENCE [LARGE SCALE GENOMIC DNA]</scope>
    <source>
        <strain evidence="3 4">MSr11954</strain>
    </source>
</reference>
<proteinExistence type="predicted"/>
<dbReference type="Pfam" id="PF17164">
    <property type="entry name" value="DUF5122"/>
    <property type="match status" value="1"/>
</dbReference>
<evidence type="ECO:0000313" key="3">
    <source>
        <dbReference type="EMBL" id="WXB13503.1"/>
    </source>
</evidence>
<evidence type="ECO:0000256" key="2">
    <source>
        <dbReference type="SAM" id="SignalP"/>
    </source>
</evidence>
<name>A0ABZ2LRG9_9BACT</name>
<protein>
    <submittedName>
        <fullName evidence="3">Uncharacterized protein</fullName>
    </submittedName>
</protein>
<feature type="signal peptide" evidence="2">
    <location>
        <begin position="1"/>
        <end position="23"/>
    </location>
</feature>
<feature type="compositionally biased region" description="Low complexity" evidence="1">
    <location>
        <begin position="29"/>
        <end position="47"/>
    </location>
</feature>
<evidence type="ECO:0000256" key="1">
    <source>
        <dbReference type="SAM" id="MobiDB-lite"/>
    </source>
</evidence>
<organism evidence="3 4">
    <name type="scientific">Pendulispora albinea</name>
    <dbReference type="NCBI Taxonomy" id="2741071"/>
    <lineage>
        <taxon>Bacteria</taxon>
        <taxon>Pseudomonadati</taxon>
        <taxon>Myxococcota</taxon>
        <taxon>Myxococcia</taxon>
        <taxon>Myxococcales</taxon>
        <taxon>Sorangiineae</taxon>
        <taxon>Pendulisporaceae</taxon>
        <taxon>Pendulispora</taxon>
    </lineage>
</organism>
<gene>
    <name evidence="3" type="ORF">LZC94_37380</name>
</gene>
<sequence length="399" mass="40105">MTLTSSLSIRFAPVVFTALSALAGCSSENSGNPSPGPDPGDAGLLDASKSDADPGQPGPKAPAVSIDSSFAAGSGITDATHRIYAAAPGPNGATYVALRKAGGSIGWGNGTLLRRYLADGTLDVSFATQGELPTTLVANPAALATDSEGRILVGGSGFPDSTTTDTGKEIVVVRVTPAGAVDTTYGTGGRTKLNFSAANTWSSALHVRSDHGALLAVYGRTNGKDSFGTFLIGATGAAVTGFGTSGFLGSTSSTEYGLTIGGDALVPTSTQLERFGADGKSKGAAIPTRVSGAKAGKDGSLTAVVTDGKASKLARFSADGKEDASFVAVPLAAGYRDFVVLDGGAVFYSDSEGLSWVPPKGGSSTNVVKSNALSRLKLTPEGKLLVGATNYTKIVRYVF</sequence>
<keyword evidence="2" id="KW-0732">Signal</keyword>